<dbReference type="EMBL" id="JALLPB020000159">
    <property type="protein sequence ID" value="KAL3816225.1"/>
    <property type="molecule type" value="Genomic_DNA"/>
</dbReference>
<evidence type="ECO:0000313" key="2">
    <source>
        <dbReference type="Proteomes" id="UP001530377"/>
    </source>
</evidence>
<name>A0ABD3RVI9_9STRA</name>
<dbReference type="Proteomes" id="UP001530377">
    <property type="component" value="Unassembled WGS sequence"/>
</dbReference>
<proteinExistence type="predicted"/>
<evidence type="ECO:0000313" key="1">
    <source>
        <dbReference type="EMBL" id="KAL3816225.1"/>
    </source>
</evidence>
<sequence>MRHLLLVIKWRGRNQSANIIEIFDVDVEGDGSCCDDYIRTNIVGSPASEENVQLISNVVQTVGRATFNGKNVLNVNRFKNVTVLMTSSDLTMCKKYKEYVTHVTRRMQQGDTFQAAVTGANEKIRESANFLRHSKLRELERIRGVLLFCHSTFSNYRTIYPQLTVLPQEVASCFRKQSRLSSCVY</sequence>
<accession>A0ABD3RVI9</accession>
<comment type="caution">
    <text evidence="1">The sequence shown here is derived from an EMBL/GenBank/DDBJ whole genome shotgun (WGS) entry which is preliminary data.</text>
</comment>
<gene>
    <name evidence="1" type="ORF">ACHAXA_000748</name>
</gene>
<dbReference type="AlphaFoldDB" id="A0ABD3RVI9"/>
<organism evidence="1 2">
    <name type="scientific">Cyclostephanos tholiformis</name>
    <dbReference type="NCBI Taxonomy" id="382380"/>
    <lineage>
        <taxon>Eukaryota</taxon>
        <taxon>Sar</taxon>
        <taxon>Stramenopiles</taxon>
        <taxon>Ochrophyta</taxon>
        <taxon>Bacillariophyta</taxon>
        <taxon>Coscinodiscophyceae</taxon>
        <taxon>Thalassiosirophycidae</taxon>
        <taxon>Stephanodiscales</taxon>
        <taxon>Stephanodiscaceae</taxon>
        <taxon>Cyclostephanos</taxon>
    </lineage>
</organism>
<reference evidence="1 2" key="1">
    <citation type="submission" date="2024-10" db="EMBL/GenBank/DDBJ databases">
        <title>Updated reference genomes for cyclostephanoid diatoms.</title>
        <authorList>
            <person name="Roberts W.R."/>
            <person name="Alverson A.J."/>
        </authorList>
    </citation>
    <scope>NUCLEOTIDE SEQUENCE [LARGE SCALE GENOMIC DNA]</scope>
    <source>
        <strain evidence="1 2">AJA228-03</strain>
    </source>
</reference>
<keyword evidence="2" id="KW-1185">Reference proteome</keyword>
<protein>
    <submittedName>
        <fullName evidence="1">Uncharacterized protein</fullName>
    </submittedName>
</protein>